<protein>
    <submittedName>
        <fullName evidence="3">Uncharacterized protein</fullName>
    </submittedName>
</protein>
<feature type="chain" id="PRO_5039428229" evidence="2">
    <location>
        <begin position="22"/>
        <end position="163"/>
    </location>
</feature>
<evidence type="ECO:0000313" key="4">
    <source>
        <dbReference type="Proteomes" id="UP000243297"/>
    </source>
</evidence>
<evidence type="ECO:0000256" key="2">
    <source>
        <dbReference type="SAM" id="SignalP"/>
    </source>
</evidence>
<evidence type="ECO:0000313" key="3">
    <source>
        <dbReference type="EMBL" id="SJZ95551.1"/>
    </source>
</evidence>
<keyword evidence="4" id="KW-1185">Reference proteome</keyword>
<evidence type="ECO:0000256" key="1">
    <source>
        <dbReference type="SAM" id="MobiDB-lite"/>
    </source>
</evidence>
<keyword evidence="2" id="KW-0732">Signal</keyword>
<dbReference type="RefSeq" id="WP_078712586.1">
    <property type="nucleotide sequence ID" value="NZ_FUWY01000007.1"/>
</dbReference>
<dbReference type="EMBL" id="FUWY01000007">
    <property type="protein sequence ID" value="SJZ95551.1"/>
    <property type="molecule type" value="Genomic_DNA"/>
</dbReference>
<reference evidence="4" key="1">
    <citation type="submission" date="2017-02" db="EMBL/GenBank/DDBJ databases">
        <authorList>
            <person name="Varghese N."/>
            <person name="Submissions S."/>
        </authorList>
    </citation>
    <scope>NUCLEOTIDE SEQUENCE [LARGE SCALE GENOMIC DNA]</scope>
    <source>
        <strain evidence="4">ATCC 25662</strain>
    </source>
</reference>
<proteinExistence type="predicted"/>
<name>A0A1T4PWF1_9FIRM</name>
<dbReference type="AlphaFoldDB" id="A0A1T4PWF1"/>
<gene>
    <name evidence="3" type="ORF">SAMN02745191_2193</name>
</gene>
<sequence>MKKTFLILLSLIVLGVAGCSSKPEENKTTPTPTPAVTSTEKPMEGPSATPKPEETMMPKEDLEIGDTYIQGTFIENTDNSPTTLTFMKDGNFTSNVNACTGMVFVEGTYLKDGDTISLSIPAETGVYYIDHDQPFYLTVEGKTLKDKDDGGFSCADVGEYIPE</sequence>
<accession>A0A1T4PWF1</accession>
<dbReference type="PROSITE" id="PS51257">
    <property type="entry name" value="PROKAR_LIPOPROTEIN"/>
    <property type="match status" value="1"/>
</dbReference>
<organism evidence="3 4">
    <name type="scientific">Anaerorhabdus furcosa</name>
    <dbReference type="NCBI Taxonomy" id="118967"/>
    <lineage>
        <taxon>Bacteria</taxon>
        <taxon>Bacillati</taxon>
        <taxon>Bacillota</taxon>
        <taxon>Erysipelotrichia</taxon>
        <taxon>Erysipelotrichales</taxon>
        <taxon>Erysipelotrichaceae</taxon>
        <taxon>Anaerorhabdus</taxon>
    </lineage>
</organism>
<feature type="region of interest" description="Disordered" evidence="1">
    <location>
        <begin position="20"/>
        <end position="55"/>
    </location>
</feature>
<feature type="compositionally biased region" description="Low complexity" evidence="1">
    <location>
        <begin position="28"/>
        <end position="39"/>
    </location>
</feature>
<dbReference type="Proteomes" id="UP000243297">
    <property type="component" value="Unassembled WGS sequence"/>
</dbReference>
<feature type="signal peptide" evidence="2">
    <location>
        <begin position="1"/>
        <end position="21"/>
    </location>
</feature>